<evidence type="ECO:0000256" key="1">
    <source>
        <dbReference type="SAM" id="MobiDB-lite"/>
    </source>
</evidence>
<feature type="region of interest" description="Disordered" evidence="1">
    <location>
        <begin position="94"/>
        <end position="169"/>
    </location>
</feature>
<dbReference type="OrthoDB" id="3942074at2759"/>
<proteinExistence type="predicted"/>
<feature type="chain" id="PRO_5040933991" description="Siderophore biosynthesis enzyme" evidence="2">
    <location>
        <begin position="19"/>
        <end position="193"/>
    </location>
</feature>
<keyword evidence="4" id="KW-1185">Reference proteome</keyword>
<name>A0A9W9EJI6_9EURO</name>
<evidence type="ECO:0008006" key="5">
    <source>
        <dbReference type="Google" id="ProtNLM"/>
    </source>
</evidence>
<reference evidence="3" key="1">
    <citation type="submission" date="2022-11" db="EMBL/GenBank/DDBJ databases">
        <authorList>
            <person name="Petersen C."/>
        </authorList>
    </citation>
    <scope>NUCLEOTIDE SEQUENCE</scope>
    <source>
        <strain evidence="3">IBT 30761</strain>
    </source>
</reference>
<dbReference type="Proteomes" id="UP001149074">
    <property type="component" value="Unassembled WGS sequence"/>
</dbReference>
<feature type="signal peptide" evidence="2">
    <location>
        <begin position="1"/>
        <end position="18"/>
    </location>
</feature>
<dbReference type="EMBL" id="JAPQKI010000011">
    <property type="protein sequence ID" value="KAJ5082900.1"/>
    <property type="molecule type" value="Genomic_DNA"/>
</dbReference>
<gene>
    <name evidence="3" type="ORF">N7532_011943</name>
</gene>
<organism evidence="3 4">
    <name type="scientific">Penicillium argentinense</name>
    <dbReference type="NCBI Taxonomy" id="1131581"/>
    <lineage>
        <taxon>Eukaryota</taxon>
        <taxon>Fungi</taxon>
        <taxon>Dikarya</taxon>
        <taxon>Ascomycota</taxon>
        <taxon>Pezizomycotina</taxon>
        <taxon>Eurotiomycetes</taxon>
        <taxon>Eurotiomycetidae</taxon>
        <taxon>Eurotiales</taxon>
        <taxon>Aspergillaceae</taxon>
        <taxon>Penicillium</taxon>
    </lineage>
</organism>
<evidence type="ECO:0000313" key="3">
    <source>
        <dbReference type="EMBL" id="KAJ5082900.1"/>
    </source>
</evidence>
<reference evidence="3" key="2">
    <citation type="journal article" date="2023" name="IMA Fungus">
        <title>Comparative genomic study of the Penicillium genus elucidates a diverse pangenome and 15 lateral gene transfer events.</title>
        <authorList>
            <person name="Petersen C."/>
            <person name="Sorensen T."/>
            <person name="Nielsen M.R."/>
            <person name="Sondergaard T.E."/>
            <person name="Sorensen J.L."/>
            <person name="Fitzpatrick D.A."/>
            <person name="Frisvad J.C."/>
            <person name="Nielsen K.L."/>
        </authorList>
    </citation>
    <scope>NUCLEOTIDE SEQUENCE</scope>
    <source>
        <strain evidence="3">IBT 30761</strain>
    </source>
</reference>
<dbReference type="AlphaFoldDB" id="A0A9W9EJI6"/>
<accession>A0A9W9EJI6</accession>
<keyword evidence="2" id="KW-0732">Signal</keyword>
<protein>
    <recommendedName>
        <fullName evidence="5">Siderophore biosynthesis enzyme</fullName>
    </recommendedName>
</protein>
<dbReference type="RefSeq" id="XP_056469422.1">
    <property type="nucleotide sequence ID" value="XM_056624434.1"/>
</dbReference>
<evidence type="ECO:0000313" key="4">
    <source>
        <dbReference type="Proteomes" id="UP001149074"/>
    </source>
</evidence>
<dbReference type="GeneID" id="81363413"/>
<feature type="compositionally biased region" description="Low complexity" evidence="1">
    <location>
        <begin position="138"/>
        <end position="169"/>
    </location>
</feature>
<sequence length="193" mass="19438">MKVFAPLLFLGLAGLSSARTDLLGCISSATTNQWHEASMIWYVEDTGEICDFPDCGGGRAPPKTDQPGCPLYSGTATLTPSYLLGWGPNGKMAATSSTASETATSSSSSSSSKIKATDNPTESTTIQDSMVTRAPTFSPIVSMTSSTSPISKASNSTSSATTTTGTGNAAGISSANMAGAMAIVMAVVGGIAL</sequence>
<feature type="compositionally biased region" description="Polar residues" evidence="1">
    <location>
        <begin position="118"/>
        <end position="130"/>
    </location>
</feature>
<feature type="compositionally biased region" description="Low complexity" evidence="1">
    <location>
        <begin position="94"/>
        <end position="112"/>
    </location>
</feature>
<comment type="caution">
    <text evidence="3">The sequence shown here is derived from an EMBL/GenBank/DDBJ whole genome shotgun (WGS) entry which is preliminary data.</text>
</comment>
<evidence type="ECO:0000256" key="2">
    <source>
        <dbReference type="SAM" id="SignalP"/>
    </source>
</evidence>